<dbReference type="PANTHER" id="PTHR15162">
    <property type="entry name" value="ASPARTOACYLASE"/>
    <property type="match status" value="1"/>
</dbReference>
<evidence type="ECO:0000259" key="5">
    <source>
        <dbReference type="Pfam" id="PF24827"/>
    </source>
</evidence>
<dbReference type="RefSeq" id="WP_011204261.1">
    <property type="nucleotide sequence ID" value="NC_006349.2"/>
</dbReference>
<protein>
    <submittedName>
        <fullName evidence="6">Succinylglutamate desuccinylase / aspartoacylase family protein</fullName>
    </submittedName>
</protein>
<accession>A0A0H2WE32</accession>
<dbReference type="InterPro" id="IPR055438">
    <property type="entry name" value="AstE_AspA_cat"/>
</dbReference>
<proteinExistence type="predicted"/>
<dbReference type="KEGG" id="bma:BMAA0010"/>
<feature type="domain" description="Succinylglutamate desuccinylase/Aspartoacylase catalytic" evidence="5">
    <location>
        <begin position="41"/>
        <end position="220"/>
    </location>
</feature>
<keyword evidence="7" id="KW-1185">Reference proteome</keyword>
<dbReference type="GO" id="GO:0005829">
    <property type="term" value="C:cytosol"/>
    <property type="evidence" value="ECO:0007669"/>
    <property type="project" value="TreeGrafter"/>
</dbReference>
<dbReference type="InterPro" id="IPR050178">
    <property type="entry name" value="AspA/AstE_fam"/>
</dbReference>
<keyword evidence="2" id="KW-0479">Metal-binding</keyword>
<dbReference type="eggNOG" id="COG3608">
    <property type="taxonomic scope" value="Bacteria"/>
</dbReference>
<gene>
    <name evidence="6" type="ordered locus">BMAA0010</name>
</gene>
<dbReference type="PATRIC" id="fig|243160.12.peg.3502"/>
<evidence type="ECO:0000256" key="4">
    <source>
        <dbReference type="ARBA" id="ARBA00022833"/>
    </source>
</evidence>
<dbReference type="GO" id="GO:0016788">
    <property type="term" value="F:hydrolase activity, acting on ester bonds"/>
    <property type="evidence" value="ECO:0007669"/>
    <property type="project" value="InterPro"/>
</dbReference>
<dbReference type="GO" id="GO:0046872">
    <property type="term" value="F:metal ion binding"/>
    <property type="evidence" value="ECO:0007669"/>
    <property type="project" value="UniProtKB-KW"/>
</dbReference>
<dbReference type="EMBL" id="CP000011">
    <property type="protein sequence ID" value="AAU47076.1"/>
    <property type="molecule type" value="Genomic_DNA"/>
</dbReference>
<dbReference type="PANTHER" id="PTHR15162:SF7">
    <property type="entry name" value="SUCCINYLGLUTAMATE DESUCCINYLASE"/>
    <property type="match status" value="1"/>
</dbReference>
<evidence type="ECO:0000256" key="2">
    <source>
        <dbReference type="ARBA" id="ARBA00022723"/>
    </source>
</evidence>
<comment type="cofactor">
    <cofactor evidence="1">
        <name>Zn(2+)</name>
        <dbReference type="ChEBI" id="CHEBI:29105"/>
    </cofactor>
</comment>
<evidence type="ECO:0000313" key="6">
    <source>
        <dbReference type="EMBL" id="AAU47076.1"/>
    </source>
</evidence>
<organism evidence="6 7">
    <name type="scientific">Burkholderia mallei (strain ATCC 23344)</name>
    <dbReference type="NCBI Taxonomy" id="243160"/>
    <lineage>
        <taxon>Bacteria</taxon>
        <taxon>Pseudomonadati</taxon>
        <taxon>Pseudomonadota</taxon>
        <taxon>Betaproteobacteria</taxon>
        <taxon>Burkholderiales</taxon>
        <taxon>Burkholderiaceae</taxon>
        <taxon>Burkholderia</taxon>
        <taxon>pseudomallei group</taxon>
    </lineage>
</organism>
<evidence type="ECO:0000313" key="7">
    <source>
        <dbReference type="Proteomes" id="UP000006693"/>
    </source>
</evidence>
<reference evidence="6 7" key="1">
    <citation type="journal article" date="2004" name="Proc. Natl. Acad. Sci. U.S.A.">
        <title>Structural flexibility in the Burkholderia mallei genome.</title>
        <authorList>
            <person name="Nierman W.C."/>
            <person name="DeShazer D."/>
            <person name="Kim H.S."/>
            <person name="Tettelin H."/>
            <person name="Nelson K.E."/>
            <person name="Feldblyum T."/>
            <person name="Ulrich R.L."/>
            <person name="Ronning C.M."/>
            <person name="Brinkac L.M."/>
            <person name="Daugherty S.C."/>
            <person name="Davidsen T.D."/>
            <person name="Deboy R.T."/>
            <person name="Dimitrov G."/>
            <person name="Dodson R.J."/>
            <person name="Durkin A.S."/>
            <person name="Gwinn M.L."/>
            <person name="Haft D.H."/>
            <person name="Khouri H."/>
            <person name="Kolonay J.F."/>
            <person name="Madupu R."/>
            <person name="Mohammoud Y."/>
            <person name="Nelson W.C."/>
            <person name="Radune D."/>
            <person name="Romero C.M."/>
            <person name="Sarria S."/>
            <person name="Selengut J."/>
            <person name="Shamblin C."/>
            <person name="Sullivan S.A."/>
            <person name="White O."/>
            <person name="Yu Y."/>
            <person name="Zafar N."/>
            <person name="Zhou L."/>
            <person name="Fraser C.M."/>
        </authorList>
    </citation>
    <scope>NUCLEOTIDE SEQUENCE [LARGE SCALE GENOMIC DNA]</scope>
    <source>
        <strain evidence="6 7">ATCC 23344</strain>
    </source>
</reference>
<keyword evidence="3" id="KW-0378">Hydrolase</keyword>
<evidence type="ECO:0000256" key="1">
    <source>
        <dbReference type="ARBA" id="ARBA00001947"/>
    </source>
</evidence>
<keyword evidence="4" id="KW-0862">Zinc</keyword>
<dbReference type="CDD" id="cd06910">
    <property type="entry name" value="M14_ASTE_ASPA-like"/>
    <property type="match status" value="1"/>
</dbReference>
<dbReference type="Proteomes" id="UP000006693">
    <property type="component" value="Chromosome 2"/>
</dbReference>
<dbReference type="AlphaFoldDB" id="A0A0H2WE32"/>
<dbReference type="GeneID" id="92977273"/>
<evidence type="ECO:0000256" key="3">
    <source>
        <dbReference type="ARBA" id="ARBA00022801"/>
    </source>
</evidence>
<sequence length="338" mass="36976">MTESAPVFPHYSIEVDFPDLEAHRTGNAGVDYVHRFDSGVPGPRVMINALTHGNEVCGAIVVDALLKRGLRPRRGVLTVSFANVTAYERFDPARPDAARFVDQDFNRVWAPAVLDDLSQHSVELDRARAIRPFVDEADWLLDLHSMHERSAPLIVAGPLAKGTALALRIGAPATVIRDEGHPEGKRMRDYGGFGNPASAKNALLVECGQHWEARAVAVARDSTARFLMASGIVDERDLPADWFLPLATTMRIVQVTQPVVATSSDFRFADAYTGLEHFAEAGAVIGWSDGKPVTTPYPDCVLVMPSLRQLHPGVTVVRLGRVEREVAQRAARGTRDEC</sequence>
<dbReference type="Pfam" id="PF24827">
    <property type="entry name" value="AstE_AspA_cat"/>
    <property type="match status" value="1"/>
</dbReference>
<dbReference type="SUPFAM" id="SSF53187">
    <property type="entry name" value="Zn-dependent exopeptidases"/>
    <property type="match status" value="1"/>
</dbReference>
<dbReference type="Gene3D" id="3.40.630.10">
    <property type="entry name" value="Zn peptidases"/>
    <property type="match status" value="1"/>
</dbReference>
<name>A0A0H2WE32_BURMA</name>
<dbReference type="HOGENOM" id="CLU_056327_0_0_4"/>